<comment type="similarity">
    <text evidence="8">Belongs to the IspH family.</text>
</comment>
<evidence type="ECO:0000256" key="1">
    <source>
        <dbReference type="ARBA" id="ARBA00022485"/>
    </source>
</evidence>
<dbReference type="InterPro" id="IPR003451">
    <property type="entry name" value="LytB/IspH"/>
</dbReference>
<dbReference type="Gene3D" id="3.40.1010.20">
    <property type="entry name" value="4-hydroxy-3-methylbut-2-enyl diphosphate reductase, catalytic domain"/>
    <property type="match status" value="2"/>
</dbReference>
<feature type="binding site" evidence="8">
    <location>
        <position position="317"/>
    </location>
    <ligand>
        <name>(2E)-4-hydroxy-3-methylbut-2-enyl diphosphate</name>
        <dbReference type="ChEBI" id="CHEBI:128753"/>
    </ligand>
</feature>
<comment type="pathway">
    <text evidence="7 8">Isoprenoid biosynthesis; dimethylallyl diphosphate biosynthesis; dimethylallyl diphosphate from (2E)-4-hydroxy-3-methylbutenyl diphosphate: step 1/1.</text>
</comment>
<comment type="pathway">
    <text evidence="6 8">Isoprenoid biosynthesis; isopentenyl diphosphate biosynthesis via DXP pathway; isopentenyl diphosphate from 1-deoxy-D-xylulose 5-phosphate: step 6/6.</text>
</comment>
<keyword evidence="1 8" id="KW-0004">4Fe-4S</keyword>
<feature type="binding site" evidence="8">
    <location>
        <position position="379"/>
    </location>
    <ligand>
        <name>(2E)-4-hydroxy-3-methylbut-2-enyl diphosphate</name>
        <dbReference type="ChEBI" id="CHEBI:128753"/>
    </ligand>
</feature>
<organism evidence="9 10">
    <name type="scientific">Eiseniibacteriota bacterium</name>
    <dbReference type="NCBI Taxonomy" id="2212470"/>
    <lineage>
        <taxon>Bacteria</taxon>
        <taxon>Candidatus Eiseniibacteriota</taxon>
    </lineage>
</organism>
<comment type="cofactor">
    <cofactor evidence="8">
        <name>[4Fe-4S] cluster</name>
        <dbReference type="ChEBI" id="CHEBI:49883"/>
    </cofactor>
    <text evidence="8">Binds 1 [4Fe-4S] cluster per subunit.</text>
</comment>
<feature type="binding site" evidence="8">
    <location>
        <position position="379"/>
    </location>
    <ligand>
        <name>dimethylallyl diphosphate</name>
        <dbReference type="ChEBI" id="CHEBI:57623"/>
    </ligand>
</feature>
<dbReference type="Pfam" id="PF02401">
    <property type="entry name" value="LYTB"/>
    <property type="match status" value="1"/>
</dbReference>
<feature type="binding site" evidence="8">
    <location>
        <position position="319"/>
    </location>
    <ligand>
        <name>(2E)-4-hydroxy-3-methylbut-2-enyl diphosphate</name>
        <dbReference type="ChEBI" id="CHEBI:128753"/>
    </ligand>
</feature>
<feature type="binding site" evidence="8">
    <location>
        <position position="319"/>
    </location>
    <ligand>
        <name>isopentenyl diphosphate</name>
        <dbReference type="ChEBI" id="CHEBI:128769"/>
    </ligand>
</feature>
<feature type="binding site" evidence="8">
    <location>
        <position position="318"/>
    </location>
    <ligand>
        <name>isopentenyl diphosphate</name>
        <dbReference type="ChEBI" id="CHEBI:128769"/>
    </ligand>
</feature>
<proteinExistence type="inferred from homology"/>
<evidence type="ECO:0000256" key="3">
    <source>
        <dbReference type="ARBA" id="ARBA00023002"/>
    </source>
</evidence>
<keyword evidence="4 8" id="KW-0408">Iron</keyword>
<accession>A0A948S310</accession>
<feature type="binding site" evidence="8">
    <location>
        <position position="317"/>
    </location>
    <ligand>
        <name>dimethylallyl diphosphate</name>
        <dbReference type="ChEBI" id="CHEBI:57623"/>
    </ligand>
</feature>
<feature type="binding site" evidence="8">
    <location>
        <position position="288"/>
    </location>
    <ligand>
        <name>[4Fe-4S] cluster</name>
        <dbReference type="ChEBI" id="CHEBI:49883"/>
    </ligand>
</feature>
<evidence type="ECO:0000313" key="10">
    <source>
        <dbReference type="Proteomes" id="UP000777784"/>
    </source>
</evidence>
<feature type="binding site" evidence="8">
    <location>
        <position position="318"/>
    </location>
    <ligand>
        <name>(2E)-4-hydroxy-3-methylbut-2-enyl diphosphate</name>
        <dbReference type="ChEBI" id="CHEBI:128753"/>
    </ligand>
</feature>
<comment type="catalytic activity">
    <reaction evidence="8">
        <text>isopentenyl diphosphate + 2 oxidized [2Fe-2S]-[ferredoxin] + H2O = (2E)-4-hydroxy-3-methylbut-2-enyl diphosphate + 2 reduced [2Fe-2S]-[ferredoxin] + 2 H(+)</text>
        <dbReference type="Rhea" id="RHEA:24488"/>
        <dbReference type="Rhea" id="RHEA-COMP:10000"/>
        <dbReference type="Rhea" id="RHEA-COMP:10001"/>
        <dbReference type="ChEBI" id="CHEBI:15377"/>
        <dbReference type="ChEBI" id="CHEBI:15378"/>
        <dbReference type="ChEBI" id="CHEBI:33737"/>
        <dbReference type="ChEBI" id="CHEBI:33738"/>
        <dbReference type="ChEBI" id="CHEBI:128753"/>
        <dbReference type="ChEBI" id="CHEBI:128769"/>
        <dbReference type="EC" id="1.17.7.4"/>
    </reaction>
</comment>
<dbReference type="Proteomes" id="UP000777784">
    <property type="component" value="Unassembled WGS sequence"/>
</dbReference>
<evidence type="ECO:0000256" key="4">
    <source>
        <dbReference type="ARBA" id="ARBA00023004"/>
    </source>
</evidence>
<evidence type="ECO:0000256" key="6">
    <source>
        <dbReference type="ARBA" id="ARBA00046313"/>
    </source>
</evidence>
<feature type="binding site" evidence="8">
    <location>
        <position position="319"/>
    </location>
    <ligand>
        <name>dimethylallyl diphosphate</name>
        <dbReference type="ChEBI" id="CHEBI:57623"/>
    </ligand>
</feature>
<protein>
    <recommendedName>
        <fullName evidence="8">4-hydroxy-3-methylbut-2-enyl diphosphate reductase</fullName>
        <shortName evidence="8">HMBPP reductase</shortName>
        <ecNumber evidence="8">1.17.7.4</ecNumber>
    </recommendedName>
</protein>
<comment type="caution">
    <text evidence="9">The sequence shown here is derived from an EMBL/GenBank/DDBJ whole genome shotgun (WGS) entry which is preliminary data.</text>
</comment>
<dbReference type="GO" id="GO:0051745">
    <property type="term" value="F:4-hydroxy-3-methylbut-2-enyl diphosphate reductase activity"/>
    <property type="evidence" value="ECO:0007669"/>
    <property type="project" value="UniProtKB-UniRule"/>
</dbReference>
<dbReference type="PANTHER" id="PTHR31619:SF5">
    <property type="entry name" value="4-HYDROXY-3-METHYLBUT-2-ENYL DIPHOSPHATE REDUCTASE, CHLOROPLASTIC"/>
    <property type="match status" value="1"/>
</dbReference>
<sequence length="409" mass="45147">MGETPIKGRIYNKGLGHKDQVAGVLADDFHSGLVEALKTRGYSLEAPGLTLLLAREFGFCYGVDRALGYAYETCRRFPDRRIFITGDVIHNPRVNERLRSLGVKYLPQKDEDPDRLEGIGPGDVVLLPAFGAEREDVDRLEELGCTIVDTTCGSVLLVWKSVEKYARDGYTAVIHGKHYHAETRAACSQILKIPGGRYLVLLDLNEARIAAEMIRDRLNPREFLGTFHQQISPGFDPLRDMEKIGLANQTTMLSSESLAVGGILREAMADRYGMDKLGEHYRSFETICSATQDRQDAVEELLKQKLDLLIVIGGHNSSNTGHLAEISHRTVPTYHVEGARDLLGADAIRHLPVGAAETVITKNWLPGRDLRVGLTAGASTPDRQVGRVIELILKFKGLSCEDYLKPSGG</sequence>
<dbReference type="NCBIfam" id="NF009911">
    <property type="entry name" value="PRK13371.1"/>
    <property type="match status" value="1"/>
</dbReference>
<feature type="active site" description="Proton donor" evidence="8">
    <location>
        <position position="182"/>
    </location>
</feature>
<evidence type="ECO:0000313" key="9">
    <source>
        <dbReference type="EMBL" id="MBU2692869.1"/>
    </source>
</evidence>
<feature type="binding site" evidence="8">
    <location>
        <position position="250"/>
    </location>
    <ligand>
        <name>(2E)-4-hydroxy-3-methylbut-2-enyl diphosphate</name>
        <dbReference type="ChEBI" id="CHEBI:128753"/>
    </ligand>
</feature>
<gene>
    <name evidence="8" type="primary">ispH</name>
    <name evidence="9" type="ORF">KJ970_18270</name>
</gene>
<dbReference type="EC" id="1.17.7.4" evidence="8"/>
<reference evidence="9" key="1">
    <citation type="submission" date="2021-05" db="EMBL/GenBank/DDBJ databases">
        <title>Energy efficiency and biological interactions define the core microbiome of deep oligotrophic groundwater.</title>
        <authorList>
            <person name="Mehrshad M."/>
            <person name="Lopez-Fernandez M."/>
            <person name="Bell E."/>
            <person name="Bernier-Latmani R."/>
            <person name="Bertilsson S."/>
            <person name="Dopson M."/>
        </authorList>
    </citation>
    <scope>NUCLEOTIDE SEQUENCE</scope>
    <source>
        <strain evidence="9">Modern_marine.mb.64</strain>
    </source>
</reference>
<feature type="binding site" evidence="8">
    <location>
        <position position="90"/>
    </location>
    <ligand>
        <name>isopentenyl diphosphate</name>
        <dbReference type="ChEBI" id="CHEBI:128769"/>
    </ligand>
</feature>
<dbReference type="EMBL" id="JAHJDP010000104">
    <property type="protein sequence ID" value="MBU2692869.1"/>
    <property type="molecule type" value="Genomic_DNA"/>
</dbReference>
<keyword evidence="8" id="KW-0414">Isoprene biosynthesis</keyword>
<evidence type="ECO:0000256" key="7">
    <source>
        <dbReference type="ARBA" id="ARBA00046314"/>
    </source>
</evidence>
<keyword evidence="3 8" id="KW-0560">Oxidoreductase</keyword>
<feature type="binding site" evidence="8">
    <location>
        <position position="180"/>
    </location>
    <ligand>
        <name>dimethylallyl diphosphate</name>
        <dbReference type="ChEBI" id="CHEBI:57623"/>
    </ligand>
</feature>
<feature type="binding site" evidence="8">
    <location>
        <position position="90"/>
    </location>
    <ligand>
        <name>(2E)-4-hydroxy-3-methylbut-2-enyl diphosphate</name>
        <dbReference type="ChEBI" id="CHEBI:128753"/>
    </ligand>
</feature>
<feature type="binding site" evidence="8">
    <location>
        <position position="90"/>
    </location>
    <ligand>
        <name>dimethylallyl diphosphate</name>
        <dbReference type="ChEBI" id="CHEBI:57623"/>
    </ligand>
</feature>
<dbReference type="PANTHER" id="PTHR31619">
    <property type="entry name" value="4-HYDROXY-3-METHYLBUT-2-ENYL DIPHOSPHATE REDUCTASE, CHLOROPLASTIC"/>
    <property type="match status" value="1"/>
</dbReference>
<dbReference type="HAMAP" id="MF_00191">
    <property type="entry name" value="IspH"/>
    <property type="match status" value="1"/>
</dbReference>
<keyword evidence="5 8" id="KW-0411">Iron-sulfur</keyword>
<evidence type="ECO:0000256" key="2">
    <source>
        <dbReference type="ARBA" id="ARBA00022723"/>
    </source>
</evidence>
<name>A0A948S310_UNCEI</name>
<feature type="binding site" evidence="8">
    <location>
        <position position="318"/>
    </location>
    <ligand>
        <name>dimethylallyl diphosphate</name>
        <dbReference type="ChEBI" id="CHEBI:57623"/>
    </ligand>
</feature>
<feature type="binding site" evidence="8">
    <location>
        <position position="317"/>
    </location>
    <ligand>
        <name>isopentenyl diphosphate</name>
        <dbReference type="ChEBI" id="CHEBI:128769"/>
    </ligand>
</feature>
<dbReference type="CDD" id="cd13944">
    <property type="entry name" value="lytB_ispH"/>
    <property type="match status" value="1"/>
</dbReference>
<comment type="caution">
    <text evidence="8">Lacks conserved residue(s) required for the propagation of feature annotation.</text>
</comment>
<comment type="catalytic activity">
    <reaction evidence="8">
        <text>dimethylallyl diphosphate + 2 oxidized [2Fe-2S]-[ferredoxin] + H2O = (2E)-4-hydroxy-3-methylbut-2-enyl diphosphate + 2 reduced [2Fe-2S]-[ferredoxin] + 2 H(+)</text>
        <dbReference type="Rhea" id="RHEA:24825"/>
        <dbReference type="Rhea" id="RHEA-COMP:10000"/>
        <dbReference type="Rhea" id="RHEA-COMP:10001"/>
        <dbReference type="ChEBI" id="CHEBI:15377"/>
        <dbReference type="ChEBI" id="CHEBI:15378"/>
        <dbReference type="ChEBI" id="CHEBI:33737"/>
        <dbReference type="ChEBI" id="CHEBI:33738"/>
        <dbReference type="ChEBI" id="CHEBI:57623"/>
        <dbReference type="ChEBI" id="CHEBI:128753"/>
        <dbReference type="EC" id="1.17.7.4"/>
    </reaction>
</comment>
<feature type="binding site" evidence="8">
    <location>
        <position position="152"/>
    </location>
    <ligand>
        <name>[4Fe-4S] cluster</name>
        <dbReference type="ChEBI" id="CHEBI:49883"/>
    </ligand>
</feature>
<dbReference type="GO" id="GO:0016114">
    <property type="term" value="P:terpenoid biosynthetic process"/>
    <property type="evidence" value="ECO:0007669"/>
    <property type="project" value="UniProtKB-UniRule"/>
</dbReference>
<dbReference type="AlphaFoldDB" id="A0A948S310"/>
<dbReference type="Gene3D" id="3.40.50.11270">
    <property type="match status" value="1"/>
</dbReference>
<feature type="binding site" evidence="8">
    <location>
        <position position="180"/>
    </location>
    <ligand>
        <name>isopentenyl diphosphate</name>
        <dbReference type="ChEBI" id="CHEBI:128769"/>
    </ligand>
</feature>
<evidence type="ECO:0000256" key="8">
    <source>
        <dbReference type="HAMAP-Rule" id="MF_00191"/>
    </source>
</evidence>
<feature type="binding site" evidence="8">
    <location>
        <position position="180"/>
    </location>
    <ligand>
        <name>(2E)-4-hydroxy-3-methylbut-2-enyl diphosphate</name>
        <dbReference type="ChEBI" id="CHEBI:128753"/>
    </ligand>
</feature>
<dbReference type="GO" id="GO:0019288">
    <property type="term" value="P:isopentenyl diphosphate biosynthetic process, methylerythritol 4-phosphate pathway"/>
    <property type="evidence" value="ECO:0007669"/>
    <property type="project" value="UniProtKB-UniRule"/>
</dbReference>
<dbReference type="NCBIfam" id="TIGR00216">
    <property type="entry name" value="ispH_lytB"/>
    <property type="match status" value="1"/>
</dbReference>
<feature type="binding site" evidence="8">
    <location>
        <position position="60"/>
    </location>
    <ligand>
        <name>[4Fe-4S] cluster</name>
        <dbReference type="ChEBI" id="CHEBI:49883"/>
    </ligand>
</feature>
<feature type="binding site" evidence="8">
    <location>
        <position position="379"/>
    </location>
    <ligand>
        <name>isopentenyl diphosphate</name>
        <dbReference type="ChEBI" id="CHEBI:128769"/>
    </ligand>
</feature>
<comment type="function">
    <text evidence="8">Catalyzes the conversion of 1-hydroxy-2-methyl-2-(E)-butenyl 4-diphosphate (HMBPP) into a mixture of isopentenyl diphosphate (IPP) and dimethylallyl diphosphate (DMAPP). Acts in the terminal step of the DOXP/MEP pathway for isoprenoid precursor biosynthesis.</text>
</comment>
<dbReference type="GO" id="GO:0050992">
    <property type="term" value="P:dimethylallyl diphosphate biosynthetic process"/>
    <property type="evidence" value="ECO:0007669"/>
    <property type="project" value="UniProtKB-UniRule"/>
</dbReference>
<keyword evidence="2 8" id="KW-0479">Metal-binding</keyword>
<dbReference type="GO" id="GO:0046872">
    <property type="term" value="F:metal ion binding"/>
    <property type="evidence" value="ECO:0007669"/>
    <property type="project" value="UniProtKB-KW"/>
</dbReference>
<dbReference type="GO" id="GO:0051539">
    <property type="term" value="F:4 iron, 4 sulfur cluster binding"/>
    <property type="evidence" value="ECO:0007669"/>
    <property type="project" value="UniProtKB-UniRule"/>
</dbReference>
<evidence type="ECO:0000256" key="5">
    <source>
        <dbReference type="ARBA" id="ARBA00023014"/>
    </source>
</evidence>